<dbReference type="InterPro" id="IPR036388">
    <property type="entry name" value="WH-like_DNA-bd_sf"/>
</dbReference>
<dbReference type="SUPFAM" id="SSF46785">
    <property type="entry name" value="Winged helix' DNA-binding domain"/>
    <property type="match status" value="1"/>
</dbReference>
<evidence type="ECO:0000313" key="6">
    <source>
        <dbReference type="Proteomes" id="UP000260758"/>
    </source>
</evidence>
<dbReference type="Pfam" id="PF01022">
    <property type="entry name" value="HTH_5"/>
    <property type="match status" value="1"/>
</dbReference>
<dbReference type="AlphaFoldDB" id="A0A3E4Y7G4"/>
<dbReference type="PANTHER" id="PTHR43132:SF6">
    <property type="entry name" value="HTH-TYPE TRANSCRIPTIONAL REPRESSOR CZRA"/>
    <property type="match status" value="1"/>
</dbReference>
<dbReference type="Proteomes" id="UP000260758">
    <property type="component" value="Unassembled WGS sequence"/>
</dbReference>
<dbReference type="NCBIfam" id="NF033788">
    <property type="entry name" value="HTH_metalloreg"/>
    <property type="match status" value="1"/>
</dbReference>
<reference evidence="5 6" key="1">
    <citation type="submission" date="2018-08" db="EMBL/GenBank/DDBJ databases">
        <title>A genome reference for cultivated species of the human gut microbiota.</title>
        <authorList>
            <person name="Zou Y."/>
            <person name="Xue W."/>
            <person name="Luo G."/>
        </authorList>
    </citation>
    <scope>NUCLEOTIDE SEQUENCE [LARGE SCALE GENOMIC DNA]</scope>
    <source>
        <strain evidence="5 6">OM07-13</strain>
    </source>
</reference>
<accession>A0A3E4Y7G4</accession>
<gene>
    <name evidence="5" type="ORF">DXB99_11250</name>
</gene>
<dbReference type="PRINTS" id="PR00778">
    <property type="entry name" value="HTHARSR"/>
</dbReference>
<name>A0A3E4Y7G4_9FIRM</name>
<dbReference type="PANTHER" id="PTHR43132">
    <property type="entry name" value="ARSENICAL RESISTANCE OPERON REPRESSOR ARSR-RELATED"/>
    <property type="match status" value="1"/>
</dbReference>
<dbReference type="InterPro" id="IPR051011">
    <property type="entry name" value="Metal_resp_trans_reg"/>
</dbReference>
<evidence type="ECO:0000313" key="5">
    <source>
        <dbReference type="EMBL" id="RGM70022.1"/>
    </source>
</evidence>
<dbReference type="CDD" id="cd00090">
    <property type="entry name" value="HTH_ARSR"/>
    <property type="match status" value="1"/>
</dbReference>
<proteinExistence type="predicted"/>
<organism evidence="5 6">
    <name type="scientific">Agathobacter rectalis</name>
    <dbReference type="NCBI Taxonomy" id="39491"/>
    <lineage>
        <taxon>Bacteria</taxon>
        <taxon>Bacillati</taxon>
        <taxon>Bacillota</taxon>
        <taxon>Clostridia</taxon>
        <taxon>Lachnospirales</taxon>
        <taxon>Lachnospiraceae</taxon>
        <taxon>Agathobacter</taxon>
    </lineage>
</organism>
<sequence>MNTTEYTTFMVPNSDELQQLSELYKAMGDYTRMRILWYLMEKEYCVSDLAKKIQTTESAVFHQLRALRIVRLVCSHKVGKNVIYSLQDEHIRWILEETYAHISER</sequence>
<feature type="domain" description="HTH arsR-type" evidence="4">
    <location>
        <begin position="12"/>
        <end position="105"/>
    </location>
</feature>
<dbReference type="RefSeq" id="WP_117718987.1">
    <property type="nucleotide sequence ID" value="NZ_QSTP01000012.1"/>
</dbReference>
<evidence type="ECO:0000259" key="4">
    <source>
        <dbReference type="PROSITE" id="PS50987"/>
    </source>
</evidence>
<keyword evidence="1" id="KW-0805">Transcription regulation</keyword>
<dbReference type="EMBL" id="QSTP01000012">
    <property type="protein sequence ID" value="RGM70022.1"/>
    <property type="molecule type" value="Genomic_DNA"/>
</dbReference>
<dbReference type="SMART" id="SM00418">
    <property type="entry name" value="HTH_ARSR"/>
    <property type="match status" value="1"/>
</dbReference>
<dbReference type="GO" id="GO:0003677">
    <property type="term" value="F:DNA binding"/>
    <property type="evidence" value="ECO:0007669"/>
    <property type="project" value="UniProtKB-KW"/>
</dbReference>
<dbReference type="PROSITE" id="PS50987">
    <property type="entry name" value="HTH_ARSR_2"/>
    <property type="match status" value="1"/>
</dbReference>
<protein>
    <submittedName>
        <fullName evidence="5">ArsR family transcriptional regulator</fullName>
    </submittedName>
</protein>
<keyword evidence="2" id="KW-0238">DNA-binding</keyword>
<keyword evidence="3" id="KW-0804">Transcription</keyword>
<dbReference type="Gene3D" id="1.10.10.10">
    <property type="entry name" value="Winged helix-like DNA-binding domain superfamily/Winged helix DNA-binding domain"/>
    <property type="match status" value="1"/>
</dbReference>
<evidence type="ECO:0000256" key="3">
    <source>
        <dbReference type="ARBA" id="ARBA00023163"/>
    </source>
</evidence>
<evidence type="ECO:0000256" key="1">
    <source>
        <dbReference type="ARBA" id="ARBA00023015"/>
    </source>
</evidence>
<evidence type="ECO:0000256" key="2">
    <source>
        <dbReference type="ARBA" id="ARBA00023125"/>
    </source>
</evidence>
<dbReference type="InterPro" id="IPR011991">
    <property type="entry name" value="ArsR-like_HTH"/>
</dbReference>
<dbReference type="GO" id="GO:0003700">
    <property type="term" value="F:DNA-binding transcription factor activity"/>
    <property type="evidence" value="ECO:0007669"/>
    <property type="project" value="InterPro"/>
</dbReference>
<dbReference type="InterPro" id="IPR001845">
    <property type="entry name" value="HTH_ArsR_DNA-bd_dom"/>
</dbReference>
<comment type="caution">
    <text evidence="5">The sequence shown here is derived from an EMBL/GenBank/DDBJ whole genome shotgun (WGS) entry which is preliminary data.</text>
</comment>
<dbReference type="InterPro" id="IPR036390">
    <property type="entry name" value="WH_DNA-bd_sf"/>
</dbReference>